<dbReference type="Proteomes" id="UP001383192">
    <property type="component" value="Unassembled WGS sequence"/>
</dbReference>
<sequence length="558" mass="61452">MSPILHSIFQLRSNILVLLLCAVIFLLVDETTAQLEIPSTWRNPTVDISKQLSIDIAAAALDRADDEIVPDDYSLYYTMILAEFDIATNRTPRYKDKVVNYFNFNRNRKVSYSTVHYGALDPVFGYVAALAHIAYNESMFLNIATQTWDSNNNNILSSTGVPPAFENDTKLRDALDTRRQCPDSADLTGGLMTSAKVEMTTSENLLSVLLAEITRNETYLNAAQQYANLLLSHLYTDDSLFWWRIAVNMTDPCQTVINKRKESWNTGFALEALAILSSIRHNETISERHVAVTASLFNSSRYEPWHESTDKGVLKQTEAINIVRGFATVRARKESHSADIAGYVGGYLAVQYNAVLDKATTEGTNVYGNSWIGPPNSTYSVDSQLAAARVLIAGIGLASQLEIPSSSTSPPLTSPSEPSSPEAKSSNVGAIVGGVLGGLFFIALIVVGSLFIIRRRSQHMVSQSTEVMQAFPGSVASTPPAGKPRQSEKRRQLEGRRHIVSPSTHPRSEEPQASTDLPSGSSRSSRSEPSTVELVQMLNQRLQGERWDREEPPPGYSN</sequence>
<name>A0AAW0DHC8_9AGAR</name>
<evidence type="ECO:0000313" key="5">
    <source>
        <dbReference type="Proteomes" id="UP001383192"/>
    </source>
</evidence>
<dbReference type="CDD" id="cd12087">
    <property type="entry name" value="TM_EGFR-like"/>
    <property type="match status" value="1"/>
</dbReference>
<feature type="transmembrane region" description="Helical" evidence="2">
    <location>
        <begin position="428"/>
        <end position="453"/>
    </location>
</feature>
<keyword evidence="3" id="KW-0732">Signal</keyword>
<feature type="region of interest" description="Disordered" evidence="1">
    <location>
        <begin position="471"/>
        <end position="558"/>
    </location>
</feature>
<evidence type="ECO:0008006" key="6">
    <source>
        <dbReference type="Google" id="ProtNLM"/>
    </source>
</evidence>
<dbReference type="InterPro" id="IPR008928">
    <property type="entry name" value="6-hairpin_glycosidase_sf"/>
</dbReference>
<keyword evidence="2" id="KW-1133">Transmembrane helix</keyword>
<protein>
    <recommendedName>
        <fullName evidence="6">Glycoside hydrolase family 76 protein</fullName>
    </recommendedName>
</protein>
<evidence type="ECO:0000313" key="4">
    <source>
        <dbReference type="EMBL" id="KAK7051208.1"/>
    </source>
</evidence>
<keyword evidence="5" id="KW-1185">Reference proteome</keyword>
<dbReference type="EMBL" id="JAYKXP010000013">
    <property type="protein sequence ID" value="KAK7051208.1"/>
    <property type="molecule type" value="Genomic_DNA"/>
</dbReference>
<feature type="compositionally biased region" description="Low complexity" evidence="1">
    <location>
        <begin position="518"/>
        <end position="530"/>
    </location>
</feature>
<feature type="compositionally biased region" description="Polar residues" evidence="1">
    <location>
        <begin position="501"/>
        <end position="517"/>
    </location>
</feature>
<evidence type="ECO:0000256" key="2">
    <source>
        <dbReference type="SAM" id="Phobius"/>
    </source>
</evidence>
<feature type="compositionally biased region" description="Basic and acidic residues" evidence="1">
    <location>
        <begin position="543"/>
        <end position="552"/>
    </location>
</feature>
<comment type="caution">
    <text evidence="4">The sequence shown here is derived from an EMBL/GenBank/DDBJ whole genome shotgun (WGS) entry which is preliminary data.</text>
</comment>
<keyword evidence="2" id="KW-0812">Transmembrane</keyword>
<feature type="signal peptide" evidence="3">
    <location>
        <begin position="1"/>
        <end position="33"/>
    </location>
</feature>
<feature type="chain" id="PRO_5043541682" description="Glycoside hydrolase family 76 protein" evidence="3">
    <location>
        <begin position="34"/>
        <end position="558"/>
    </location>
</feature>
<proteinExistence type="predicted"/>
<dbReference type="Gene3D" id="1.50.10.20">
    <property type="match status" value="1"/>
</dbReference>
<reference evidence="4 5" key="1">
    <citation type="submission" date="2024-01" db="EMBL/GenBank/DDBJ databases">
        <title>A draft genome for a cacao thread blight-causing isolate of Paramarasmius palmivorus.</title>
        <authorList>
            <person name="Baruah I.K."/>
            <person name="Bukari Y."/>
            <person name="Amoako-Attah I."/>
            <person name="Meinhardt L.W."/>
            <person name="Bailey B.A."/>
            <person name="Cohen S.P."/>
        </authorList>
    </citation>
    <scope>NUCLEOTIDE SEQUENCE [LARGE SCALE GENOMIC DNA]</scope>
    <source>
        <strain evidence="4 5">GH-12</strain>
    </source>
</reference>
<accession>A0AAW0DHC8</accession>
<evidence type="ECO:0000256" key="3">
    <source>
        <dbReference type="SAM" id="SignalP"/>
    </source>
</evidence>
<feature type="region of interest" description="Disordered" evidence="1">
    <location>
        <begin position="403"/>
        <end position="425"/>
    </location>
</feature>
<gene>
    <name evidence="4" type="ORF">VNI00_004708</name>
</gene>
<dbReference type="GO" id="GO:0005975">
    <property type="term" value="P:carbohydrate metabolic process"/>
    <property type="evidence" value="ECO:0007669"/>
    <property type="project" value="InterPro"/>
</dbReference>
<organism evidence="4 5">
    <name type="scientific">Paramarasmius palmivorus</name>
    <dbReference type="NCBI Taxonomy" id="297713"/>
    <lineage>
        <taxon>Eukaryota</taxon>
        <taxon>Fungi</taxon>
        <taxon>Dikarya</taxon>
        <taxon>Basidiomycota</taxon>
        <taxon>Agaricomycotina</taxon>
        <taxon>Agaricomycetes</taxon>
        <taxon>Agaricomycetidae</taxon>
        <taxon>Agaricales</taxon>
        <taxon>Marasmiineae</taxon>
        <taxon>Marasmiaceae</taxon>
        <taxon>Paramarasmius</taxon>
    </lineage>
</organism>
<evidence type="ECO:0000256" key="1">
    <source>
        <dbReference type="SAM" id="MobiDB-lite"/>
    </source>
</evidence>
<dbReference type="AlphaFoldDB" id="A0AAW0DHC8"/>
<feature type="compositionally biased region" description="Low complexity" evidence="1">
    <location>
        <begin position="404"/>
        <end position="425"/>
    </location>
</feature>
<feature type="compositionally biased region" description="Basic and acidic residues" evidence="1">
    <location>
        <begin position="485"/>
        <end position="497"/>
    </location>
</feature>
<dbReference type="SUPFAM" id="SSF48208">
    <property type="entry name" value="Six-hairpin glycosidases"/>
    <property type="match status" value="1"/>
</dbReference>
<keyword evidence="2" id="KW-0472">Membrane</keyword>